<proteinExistence type="predicted"/>
<reference evidence="1 2" key="1">
    <citation type="submission" date="2013-11" db="EMBL/GenBank/DDBJ databases">
        <title>The Genome Sequence of Phytophthora parasitica P10297.</title>
        <authorList>
            <consortium name="The Broad Institute Genomics Platform"/>
            <person name="Russ C."/>
            <person name="Tyler B."/>
            <person name="Panabieres F."/>
            <person name="Shan W."/>
            <person name="Tripathy S."/>
            <person name="Grunwald N."/>
            <person name="Machado M."/>
            <person name="Johnson C.S."/>
            <person name="Walker B."/>
            <person name="Young S.K."/>
            <person name="Zeng Q."/>
            <person name="Gargeya S."/>
            <person name="Fitzgerald M."/>
            <person name="Haas B."/>
            <person name="Abouelleil A."/>
            <person name="Allen A.W."/>
            <person name="Alvarado L."/>
            <person name="Arachchi H.M."/>
            <person name="Berlin A.M."/>
            <person name="Chapman S.B."/>
            <person name="Gainer-Dewar J."/>
            <person name="Goldberg J."/>
            <person name="Griggs A."/>
            <person name="Gujja S."/>
            <person name="Hansen M."/>
            <person name="Howarth C."/>
            <person name="Imamovic A."/>
            <person name="Ireland A."/>
            <person name="Larimer J."/>
            <person name="McCowan C."/>
            <person name="Murphy C."/>
            <person name="Pearson M."/>
            <person name="Poon T.W."/>
            <person name="Priest M."/>
            <person name="Roberts A."/>
            <person name="Saif S."/>
            <person name="Shea T."/>
            <person name="Sisk P."/>
            <person name="Sykes S."/>
            <person name="Wortman J."/>
            <person name="Nusbaum C."/>
            <person name="Birren B."/>
        </authorList>
    </citation>
    <scope>NUCLEOTIDE SEQUENCE [LARGE SCALE GENOMIC DNA]</scope>
    <source>
        <strain evidence="1 2">P10297</strain>
    </source>
</reference>
<dbReference type="Proteomes" id="UP000018948">
    <property type="component" value="Unassembled WGS sequence"/>
</dbReference>
<evidence type="ECO:0000313" key="1">
    <source>
        <dbReference type="EMBL" id="ETP44201.1"/>
    </source>
</evidence>
<evidence type="ECO:0000313" key="2">
    <source>
        <dbReference type="Proteomes" id="UP000018948"/>
    </source>
</evidence>
<dbReference type="AlphaFoldDB" id="W2ZB77"/>
<accession>W2ZB77</accession>
<protein>
    <submittedName>
        <fullName evidence="1">Uncharacterized protein</fullName>
    </submittedName>
</protein>
<sequence>MYKPKTNQEGKELKDPRHLYTNPYSPTCSLKTSAIYLECRPT</sequence>
<name>W2ZB77_PHYNI</name>
<dbReference type="EMBL" id="ANIY01001938">
    <property type="protein sequence ID" value="ETP44201.1"/>
    <property type="molecule type" value="Genomic_DNA"/>
</dbReference>
<comment type="caution">
    <text evidence="1">The sequence shown here is derived from an EMBL/GenBank/DDBJ whole genome shotgun (WGS) entry which is preliminary data.</text>
</comment>
<organism evidence="1 2">
    <name type="scientific">Phytophthora nicotianae P10297</name>
    <dbReference type="NCBI Taxonomy" id="1317064"/>
    <lineage>
        <taxon>Eukaryota</taxon>
        <taxon>Sar</taxon>
        <taxon>Stramenopiles</taxon>
        <taxon>Oomycota</taxon>
        <taxon>Peronosporomycetes</taxon>
        <taxon>Peronosporales</taxon>
        <taxon>Peronosporaceae</taxon>
        <taxon>Phytophthora</taxon>
    </lineage>
</organism>
<gene>
    <name evidence="1" type="ORF">F442_09190</name>
</gene>